<evidence type="ECO:0000256" key="1">
    <source>
        <dbReference type="SAM" id="MobiDB-lite"/>
    </source>
</evidence>
<comment type="caution">
    <text evidence="2">The sequence shown here is derived from an EMBL/GenBank/DDBJ whole genome shotgun (WGS) entry which is preliminary data.</text>
</comment>
<protein>
    <submittedName>
        <fullName evidence="2">Uncharacterized protein</fullName>
    </submittedName>
</protein>
<dbReference type="EMBL" id="VEVO01000020">
    <property type="protein sequence ID" value="KAF0025946.1"/>
    <property type="molecule type" value="Genomic_DNA"/>
</dbReference>
<feature type="region of interest" description="Disordered" evidence="1">
    <location>
        <begin position="39"/>
        <end position="65"/>
    </location>
</feature>
<evidence type="ECO:0000313" key="2">
    <source>
        <dbReference type="EMBL" id="KAF0025946.1"/>
    </source>
</evidence>
<evidence type="ECO:0000313" key="3">
    <source>
        <dbReference type="Proteomes" id="UP000438429"/>
    </source>
</evidence>
<sequence length="83" mass="9812">MASTMWVNGRGVLRLFDRLALQRERRRVESELRLDFNKTNLSPTRGHRTNDTMKVEDDPRRLDHSASASSYKVYMLIEEYPNL</sequence>
<dbReference type="AlphaFoldDB" id="A0A6A4RTD8"/>
<proteinExistence type="predicted"/>
<accession>A0A6A4RTD8</accession>
<organism evidence="2 3">
    <name type="scientific">Scophthalmus maximus</name>
    <name type="common">Turbot</name>
    <name type="synonym">Psetta maxima</name>
    <dbReference type="NCBI Taxonomy" id="52904"/>
    <lineage>
        <taxon>Eukaryota</taxon>
        <taxon>Metazoa</taxon>
        <taxon>Chordata</taxon>
        <taxon>Craniata</taxon>
        <taxon>Vertebrata</taxon>
        <taxon>Euteleostomi</taxon>
        <taxon>Actinopterygii</taxon>
        <taxon>Neopterygii</taxon>
        <taxon>Teleostei</taxon>
        <taxon>Neoteleostei</taxon>
        <taxon>Acanthomorphata</taxon>
        <taxon>Carangaria</taxon>
        <taxon>Pleuronectiformes</taxon>
        <taxon>Pleuronectoidei</taxon>
        <taxon>Scophthalmidae</taxon>
        <taxon>Scophthalmus</taxon>
    </lineage>
</organism>
<gene>
    <name evidence="2" type="ORF">F2P81_022827</name>
</gene>
<dbReference type="Proteomes" id="UP000438429">
    <property type="component" value="Unassembled WGS sequence"/>
</dbReference>
<reference evidence="2 3" key="1">
    <citation type="submission" date="2019-06" db="EMBL/GenBank/DDBJ databases">
        <title>Draft genomes of female and male turbot (Scophthalmus maximus).</title>
        <authorList>
            <person name="Xu H."/>
            <person name="Xu X.-W."/>
            <person name="Shao C."/>
            <person name="Chen S."/>
        </authorList>
    </citation>
    <scope>NUCLEOTIDE SEQUENCE [LARGE SCALE GENOMIC DNA]</scope>
    <source>
        <strain evidence="2">Ysfricsl-2016a</strain>
        <tissue evidence="2">Blood</tissue>
    </source>
</reference>
<name>A0A6A4RTD8_SCOMX</name>
<feature type="compositionally biased region" description="Basic and acidic residues" evidence="1">
    <location>
        <begin position="48"/>
        <end position="64"/>
    </location>
</feature>